<name>A0A7C9MVM5_9BACT</name>
<dbReference type="GO" id="GO:1902201">
    <property type="term" value="P:negative regulation of bacterial-type flagellum-dependent cell motility"/>
    <property type="evidence" value="ECO:0007669"/>
    <property type="project" value="TreeGrafter"/>
</dbReference>
<dbReference type="SMART" id="SM00448">
    <property type="entry name" value="REC"/>
    <property type="match status" value="1"/>
</dbReference>
<dbReference type="CDD" id="cd01949">
    <property type="entry name" value="GGDEF"/>
    <property type="match status" value="1"/>
</dbReference>
<dbReference type="Proteomes" id="UP000482487">
    <property type="component" value="Unassembled WGS sequence"/>
</dbReference>
<accession>A0A7C9MVM5</accession>
<evidence type="ECO:0000256" key="1">
    <source>
        <dbReference type="ARBA" id="ARBA00012528"/>
    </source>
</evidence>
<dbReference type="InterPro" id="IPR050469">
    <property type="entry name" value="Diguanylate_Cyclase"/>
</dbReference>
<dbReference type="GO" id="GO:0043709">
    <property type="term" value="P:cell adhesion involved in single-species biofilm formation"/>
    <property type="evidence" value="ECO:0007669"/>
    <property type="project" value="TreeGrafter"/>
</dbReference>
<dbReference type="SMART" id="SM00267">
    <property type="entry name" value="GGDEF"/>
    <property type="match status" value="1"/>
</dbReference>
<dbReference type="GO" id="GO:0052621">
    <property type="term" value="F:diguanylate cyclase activity"/>
    <property type="evidence" value="ECO:0007669"/>
    <property type="project" value="UniProtKB-EC"/>
</dbReference>
<dbReference type="SUPFAM" id="SSF52172">
    <property type="entry name" value="CheY-like"/>
    <property type="match status" value="1"/>
</dbReference>
<feature type="domain" description="Response regulatory" evidence="4">
    <location>
        <begin position="16"/>
        <end position="130"/>
    </location>
</feature>
<dbReference type="EC" id="2.7.7.65" evidence="1"/>
<dbReference type="SUPFAM" id="SSF55073">
    <property type="entry name" value="Nucleotide cyclase"/>
    <property type="match status" value="1"/>
</dbReference>
<dbReference type="NCBIfam" id="TIGR00254">
    <property type="entry name" value="GGDEF"/>
    <property type="match status" value="1"/>
</dbReference>
<evidence type="ECO:0000259" key="5">
    <source>
        <dbReference type="PROSITE" id="PS50887"/>
    </source>
</evidence>
<comment type="catalytic activity">
    <reaction evidence="2">
        <text>2 GTP = 3',3'-c-di-GMP + 2 diphosphate</text>
        <dbReference type="Rhea" id="RHEA:24898"/>
        <dbReference type="ChEBI" id="CHEBI:33019"/>
        <dbReference type="ChEBI" id="CHEBI:37565"/>
        <dbReference type="ChEBI" id="CHEBI:58805"/>
        <dbReference type="EC" id="2.7.7.65"/>
    </reaction>
</comment>
<dbReference type="PANTHER" id="PTHR45138:SF9">
    <property type="entry name" value="DIGUANYLATE CYCLASE DGCM-RELATED"/>
    <property type="match status" value="1"/>
</dbReference>
<dbReference type="OrthoDB" id="9812260at2"/>
<dbReference type="Gene3D" id="3.40.50.2300">
    <property type="match status" value="1"/>
</dbReference>
<dbReference type="InterPro" id="IPR029787">
    <property type="entry name" value="Nucleotide_cyclase"/>
</dbReference>
<dbReference type="InterPro" id="IPR011006">
    <property type="entry name" value="CheY-like_superfamily"/>
</dbReference>
<evidence type="ECO:0000313" key="6">
    <source>
        <dbReference type="EMBL" id="MYL83714.1"/>
    </source>
</evidence>
<dbReference type="GO" id="GO:0005886">
    <property type="term" value="C:plasma membrane"/>
    <property type="evidence" value="ECO:0007669"/>
    <property type="project" value="TreeGrafter"/>
</dbReference>
<dbReference type="PANTHER" id="PTHR45138">
    <property type="entry name" value="REGULATORY COMPONENTS OF SENSORY TRANSDUCTION SYSTEM"/>
    <property type="match status" value="1"/>
</dbReference>
<comment type="caution">
    <text evidence="3">Lacks conserved residue(s) required for the propagation of feature annotation.</text>
</comment>
<dbReference type="GO" id="GO:0000160">
    <property type="term" value="P:phosphorelay signal transduction system"/>
    <property type="evidence" value="ECO:0007669"/>
    <property type="project" value="InterPro"/>
</dbReference>
<dbReference type="RefSeq" id="WP_160961167.1">
    <property type="nucleotide sequence ID" value="NZ_WVUD01000018.1"/>
</dbReference>
<dbReference type="InterPro" id="IPR000160">
    <property type="entry name" value="GGDEF_dom"/>
</dbReference>
<gene>
    <name evidence="6" type="ORF">GTA51_11310</name>
</gene>
<dbReference type="Gene3D" id="3.30.70.270">
    <property type="match status" value="1"/>
</dbReference>
<protein>
    <recommendedName>
        <fullName evidence="1">diguanylate cyclase</fullName>
        <ecNumber evidence="1">2.7.7.65</ecNumber>
    </recommendedName>
</protein>
<keyword evidence="7" id="KW-1185">Reference proteome</keyword>
<feature type="domain" description="GGDEF" evidence="5">
    <location>
        <begin position="301"/>
        <end position="430"/>
    </location>
</feature>
<comment type="caution">
    <text evidence="6">The sequence shown here is derived from an EMBL/GenBank/DDBJ whole genome shotgun (WGS) entry which is preliminary data.</text>
</comment>
<dbReference type="InterPro" id="IPR043128">
    <property type="entry name" value="Rev_trsase/Diguanyl_cyclase"/>
</dbReference>
<dbReference type="FunFam" id="3.30.70.270:FF:000001">
    <property type="entry name" value="Diguanylate cyclase domain protein"/>
    <property type="match status" value="1"/>
</dbReference>
<evidence type="ECO:0000313" key="7">
    <source>
        <dbReference type="Proteomes" id="UP000482487"/>
    </source>
</evidence>
<dbReference type="PROSITE" id="PS50110">
    <property type="entry name" value="RESPONSE_REGULATORY"/>
    <property type="match status" value="1"/>
</dbReference>
<reference evidence="6 7" key="1">
    <citation type="submission" date="2020-01" db="EMBL/GenBank/DDBJ databases">
        <title>Genome sequence of Desulfovibrio aerotolerans DSM 16695(T).</title>
        <authorList>
            <person name="Karnachuk O."/>
            <person name="Avakyan M."/>
            <person name="Mardanov A."/>
            <person name="Kadnikov V."/>
            <person name="Ravin N."/>
        </authorList>
    </citation>
    <scope>NUCLEOTIDE SEQUENCE [LARGE SCALE GENOMIC DNA]</scope>
    <source>
        <strain evidence="6 7">DSM 16695</strain>
    </source>
</reference>
<dbReference type="InterPro" id="IPR001789">
    <property type="entry name" value="Sig_transdc_resp-reg_receiver"/>
</dbReference>
<evidence type="ECO:0000256" key="2">
    <source>
        <dbReference type="ARBA" id="ARBA00034247"/>
    </source>
</evidence>
<evidence type="ECO:0000259" key="4">
    <source>
        <dbReference type="PROSITE" id="PS50110"/>
    </source>
</evidence>
<organism evidence="6 7">
    <name type="scientific">Solidesulfovibrio aerotolerans</name>
    <dbReference type="NCBI Taxonomy" id="295255"/>
    <lineage>
        <taxon>Bacteria</taxon>
        <taxon>Pseudomonadati</taxon>
        <taxon>Thermodesulfobacteriota</taxon>
        <taxon>Desulfovibrionia</taxon>
        <taxon>Desulfovibrionales</taxon>
        <taxon>Desulfovibrionaceae</taxon>
        <taxon>Solidesulfovibrio</taxon>
    </lineage>
</organism>
<proteinExistence type="predicted"/>
<sequence>MPRRTPATNAPGRRLTALLAEADPPSRDVLADILAARFAEVITAASLAEARDMAQTRQPDLVVAGARFPDGSAAALAAALFAENKRRPVFITGSPQELLDLLATVSLPGLRCLVRPFAIPALEDALDAAAADLTAQHSADDAWQLVKDFLDDSPNPSALLIGHEVASLNRAFLRFMGLGSLVEFKALGLTLDRFLADPPPPEGLAAWAGRLPGDTLDRDHRLRLVRPDRPGAAPQVFQPTVTPLSGRNRCLLTLTDITELELERRELLDLANRDPLTKSLNRRKLGDVLADETARADRYGTPLTVVMLDIDHFKNINDTYGHDVGDSVLIELAARLRACLRQVDRLARYGGEEFVVAAPGIDIQGGLEMAERLRRAVADAPFAQAGPVTASFGVATFRAGEQTENVLKRADEALYRAKAGGRNRAEREALPQPQVR</sequence>
<dbReference type="PROSITE" id="PS50887">
    <property type="entry name" value="GGDEF"/>
    <property type="match status" value="1"/>
</dbReference>
<dbReference type="AlphaFoldDB" id="A0A7C9MVM5"/>
<dbReference type="EMBL" id="WVUD01000018">
    <property type="protein sequence ID" value="MYL83714.1"/>
    <property type="molecule type" value="Genomic_DNA"/>
</dbReference>
<dbReference type="Pfam" id="PF00990">
    <property type="entry name" value="GGDEF"/>
    <property type="match status" value="1"/>
</dbReference>
<evidence type="ECO:0000256" key="3">
    <source>
        <dbReference type="PROSITE-ProRule" id="PRU00169"/>
    </source>
</evidence>